<comment type="subcellular location">
    <subcellularLocation>
        <location evidence="1">Membrane</location>
        <topology evidence="1">Multi-pass membrane protein</topology>
    </subcellularLocation>
</comment>
<dbReference type="Pfam" id="PF01957">
    <property type="entry name" value="NfeD"/>
    <property type="match status" value="1"/>
</dbReference>
<dbReference type="PANTHER" id="PTHR33507">
    <property type="entry name" value="INNER MEMBRANE PROTEIN YBBJ"/>
    <property type="match status" value="1"/>
</dbReference>
<dbReference type="InterPro" id="IPR012340">
    <property type="entry name" value="NA-bd_OB-fold"/>
</dbReference>
<evidence type="ECO:0000259" key="6">
    <source>
        <dbReference type="Pfam" id="PF01957"/>
    </source>
</evidence>
<evidence type="ECO:0000256" key="1">
    <source>
        <dbReference type="ARBA" id="ARBA00004141"/>
    </source>
</evidence>
<sequence>MDWWIWLIVAIVLVVVEMLTLDLVLLMIAGGALAAALASGLGVDNLLVQGLIWAVVSLLLLGTARRWMLERFRGRDTLSETNVHSYVGKAAQTLTDVTMTSGRVKFHGEVWSARTATGQVPPHTTVTVVAIDGATAIVEPLA</sequence>
<dbReference type="GO" id="GO:0005886">
    <property type="term" value="C:plasma membrane"/>
    <property type="evidence" value="ECO:0007669"/>
    <property type="project" value="TreeGrafter"/>
</dbReference>
<keyword evidence="3 5" id="KW-1133">Transmembrane helix</keyword>
<evidence type="ECO:0000256" key="4">
    <source>
        <dbReference type="ARBA" id="ARBA00023136"/>
    </source>
</evidence>
<dbReference type="KEGG" id="jde:Jden_1178"/>
<dbReference type="SUPFAM" id="SSF141322">
    <property type="entry name" value="NfeD domain-like"/>
    <property type="match status" value="1"/>
</dbReference>
<dbReference type="AlphaFoldDB" id="C7R3X7"/>
<dbReference type="EMBL" id="CP001706">
    <property type="protein sequence ID" value="ACV08834.1"/>
    <property type="molecule type" value="Genomic_DNA"/>
</dbReference>
<dbReference type="OrthoDB" id="3174252at2"/>
<name>C7R3X7_JONDD</name>
<dbReference type="RefSeq" id="WP_015771462.1">
    <property type="nucleotide sequence ID" value="NC_013174.1"/>
</dbReference>
<evidence type="ECO:0000313" key="7">
    <source>
        <dbReference type="EMBL" id="ACV08834.1"/>
    </source>
</evidence>
<dbReference type="PANTHER" id="PTHR33507:SF3">
    <property type="entry name" value="INNER MEMBRANE PROTEIN YBBJ"/>
    <property type="match status" value="1"/>
</dbReference>
<accession>C7R3X7</accession>
<proteinExistence type="predicted"/>
<evidence type="ECO:0000256" key="2">
    <source>
        <dbReference type="ARBA" id="ARBA00022692"/>
    </source>
</evidence>
<dbReference type="Gene3D" id="2.40.50.140">
    <property type="entry name" value="Nucleic acid-binding proteins"/>
    <property type="match status" value="1"/>
</dbReference>
<keyword evidence="8" id="KW-1185">Reference proteome</keyword>
<protein>
    <recommendedName>
        <fullName evidence="6">NfeD-like C-terminal domain-containing protein</fullName>
    </recommendedName>
</protein>
<evidence type="ECO:0000313" key="8">
    <source>
        <dbReference type="Proteomes" id="UP000000628"/>
    </source>
</evidence>
<reference evidence="7 8" key="1">
    <citation type="journal article" date="2009" name="Stand. Genomic Sci.">
        <title>Complete genome sequence of Jonesia denitrificans type strain (Prevot 55134).</title>
        <authorList>
            <person name="Pukall R."/>
            <person name="Gehrich-Schroter G."/>
            <person name="Lapidus A."/>
            <person name="Nolan M."/>
            <person name="Glavina Del Rio T."/>
            <person name="Lucas S."/>
            <person name="Chen F."/>
            <person name="Tice H."/>
            <person name="Pitluck S."/>
            <person name="Cheng J.F."/>
            <person name="Copeland A."/>
            <person name="Saunders E."/>
            <person name="Brettin T."/>
            <person name="Detter J.C."/>
            <person name="Bruce D."/>
            <person name="Goodwin L."/>
            <person name="Pati A."/>
            <person name="Ivanova N."/>
            <person name="Mavromatis K."/>
            <person name="Ovchinnikova G."/>
            <person name="Chen A."/>
            <person name="Palaniappan K."/>
            <person name="Land M."/>
            <person name="Hauser L."/>
            <person name="Chang Y.J."/>
            <person name="Jeffries C.D."/>
            <person name="Chain P."/>
            <person name="Goker M."/>
            <person name="Bristow J."/>
            <person name="Eisen J.A."/>
            <person name="Markowitz V."/>
            <person name="Hugenholtz P."/>
            <person name="Kyrpides N.C."/>
            <person name="Klenk H.P."/>
            <person name="Han C."/>
        </authorList>
    </citation>
    <scope>NUCLEOTIDE SEQUENCE [LARGE SCALE GENOMIC DNA]</scope>
    <source>
        <strain evidence="8">ATCC 14870 / DSM 20603 / BCRC 15368 / CIP 55.134 / JCM 11481 / NBRC 15587 / NCTC 10816 / Prevot 55134</strain>
    </source>
</reference>
<dbReference type="Proteomes" id="UP000000628">
    <property type="component" value="Chromosome"/>
</dbReference>
<feature type="transmembrane region" description="Helical" evidence="5">
    <location>
        <begin position="50"/>
        <end position="68"/>
    </location>
</feature>
<dbReference type="InterPro" id="IPR002810">
    <property type="entry name" value="NfeD-like_C"/>
</dbReference>
<gene>
    <name evidence="7" type="ordered locus">Jden_1178</name>
</gene>
<feature type="domain" description="NfeD-like C-terminal" evidence="6">
    <location>
        <begin position="84"/>
        <end position="140"/>
    </location>
</feature>
<dbReference type="InterPro" id="IPR052165">
    <property type="entry name" value="Membrane_assoc_protease"/>
</dbReference>
<evidence type="ECO:0000256" key="5">
    <source>
        <dbReference type="SAM" id="Phobius"/>
    </source>
</evidence>
<dbReference type="HOGENOM" id="CLU_116732_2_0_11"/>
<evidence type="ECO:0000256" key="3">
    <source>
        <dbReference type="ARBA" id="ARBA00022989"/>
    </source>
</evidence>
<keyword evidence="4 5" id="KW-0472">Membrane</keyword>
<keyword evidence="2 5" id="KW-0812">Transmembrane</keyword>
<organism evidence="7 8">
    <name type="scientific">Jonesia denitrificans (strain ATCC 14870 / DSM 20603 / BCRC 15368 / CIP 55.134 / JCM 11481 / NBRC 15587 / NCTC 10816 / Prevot 55134)</name>
    <name type="common">Listeria denitrificans</name>
    <dbReference type="NCBI Taxonomy" id="471856"/>
    <lineage>
        <taxon>Bacteria</taxon>
        <taxon>Bacillati</taxon>
        <taxon>Actinomycetota</taxon>
        <taxon>Actinomycetes</taxon>
        <taxon>Micrococcales</taxon>
        <taxon>Jonesiaceae</taxon>
        <taxon>Jonesia</taxon>
    </lineage>
</organism>
<dbReference type="STRING" id="471856.Jden_1178"/>
<dbReference type="eggNOG" id="COG1585">
    <property type="taxonomic scope" value="Bacteria"/>
</dbReference>